<dbReference type="PANTHER" id="PTHR13194">
    <property type="entry name" value="COMPLEX I INTERMEDIATE-ASSOCIATED PROTEIN 30"/>
    <property type="match status" value="1"/>
</dbReference>
<feature type="domain" description="NADH:ubiquinone oxidoreductase intermediate-associated protein 30" evidence="2">
    <location>
        <begin position="5"/>
        <end position="154"/>
    </location>
</feature>
<dbReference type="EMBL" id="JBHULS010000006">
    <property type="protein sequence ID" value="MFD2552471.1"/>
    <property type="molecule type" value="Genomic_DNA"/>
</dbReference>
<gene>
    <name evidence="3" type="ORF">ACFSQP_11650</name>
</gene>
<accession>A0ABW5KY73</accession>
<evidence type="ECO:0000313" key="3">
    <source>
        <dbReference type="EMBL" id="MFD2552471.1"/>
    </source>
</evidence>
<dbReference type="SUPFAM" id="SSF49785">
    <property type="entry name" value="Galactose-binding domain-like"/>
    <property type="match status" value="1"/>
</dbReference>
<dbReference type="InterPro" id="IPR008979">
    <property type="entry name" value="Galactose-bd-like_sf"/>
</dbReference>
<evidence type="ECO:0000256" key="1">
    <source>
        <dbReference type="ARBA" id="ARBA00007884"/>
    </source>
</evidence>
<sequence>MTIYTFNADSKKTDWFTLDDVVMGGQSVGSFTIHPEGYGVFKGKVSLENNGGFSSVRHQFSTKNTTNFSYFRIVLRGDGKPYQFRVKSDKNNQYSYAATFNTQTKWETIDIPYASLLPVFRGRKLNMPHFNGVALSEIGFLIGNKKAQEFQLEIKSIQLIN</sequence>
<evidence type="ECO:0000259" key="2">
    <source>
        <dbReference type="Pfam" id="PF08547"/>
    </source>
</evidence>
<keyword evidence="4" id="KW-1185">Reference proteome</keyword>
<evidence type="ECO:0000313" key="4">
    <source>
        <dbReference type="Proteomes" id="UP001597472"/>
    </source>
</evidence>
<dbReference type="PANTHER" id="PTHR13194:SF19">
    <property type="entry name" value="NAD(P)-BINDING ROSSMANN-FOLD SUPERFAMILY PROTEIN"/>
    <property type="match status" value="1"/>
</dbReference>
<name>A0ABW5KY73_9FLAO</name>
<comment type="similarity">
    <text evidence="1">Belongs to the CIA30 family.</text>
</comment>
<comment type="caution">
    <text evidence="3">The sequence shown here is derived from an EMBL/GenBank/DDBJ whole genome shotgun (WGS) entry which is preliminary data.</text>
</comment>
<reference evidence="4" key="1">
    <citation type="journal article" date="2019" name="Int. J. Syst. Evol. Microbiol.">
        <title>The Global Catalogue of Microorganisms (GCM) 10K type strain sequencing project: providing services to taxonomists for standard genome sequencing and annotation.</title>
        <authorList>
            <consortium name="The Broad Institute Genomics Platform"/>
            <consortium name="The Broad Institute Genome Sequencing Center for Infectious Disease"/>
            <person name="Wu L."/>
            <person name="Ma J."/>
        </authorList>
    </citation>
    <scope>NUCLEOTIDE SEQUENCE [LARGE SCALE GENOMIC DNA]</scope>
    <source>
        <strain evidence="4">KCTC 42587</strain>
    </source>
</reference>
<proteinExistence type="inferred from homology"/>
<dbReference type="Pfam" id="PF08547">
    <property type="entry name" value="CIA30"/>
    <property type="match status" value="1"/>
</dbReference>
<dbReference type="InterPro" id="IPR013857">
    <property type="entry name" value="NADH-UbQ_OxRdtase-assoc_prot30"/>
</dbReference>
<organism evidence="3 4">
    <name type="scientific">Bizionia sediminis</name>
    <dbReference type="NCBI Taxonomy" id="1737064"/>
    <lineage>
        <taxon>Bacteria</taxon>
        <taxon>Pseudomonadati</taxon>
        <taxon>Bacteroidota</taxon>
        <taxon>Flavobacteriia</taxon>
        <taxon>Flavobacteriales</taxon>
        <taxon>Flavobacteriaceae</taxon>
        <taxon>Bizionia</taxon>
    </lineage>
</organism>
<dbReference type="Proteomes" id="UP001597472">
    <property type="component" value="Unassembled WGS sequence"/>
</dbReference>
<dbReference type="RefSeq" id="WP_376894692.1">
    <property type="nucleotide sequence ID" value="NZ_JBHULS010000006.1"/>
</dbReference>
<protein>
    <submittedName>
        <fullName evidence="3">CIA30 family protein</fullName>
    </submittedName>
</protein>
<dbReference type="InterPro" id="IPR039131">
    <property type="entry name" value="NDUFAF1"/>
</dbReference>